<protein>
    <submittedName>
        <fullName evidence="2">Uncharacterized protein</fullName>
    </submittedName>
</protein>
<keyword evidence="3" id="KW-1185">Reference proteome</keyword>
<organism evidence="2 3">
    <name type="scientific">Anisakis simplex</name>
    <name type="common">Herring worm</name>
    <dbReference type="NCBI Taxonomy" id="6269"/>
    <lineage>
        <taxon>Eukaryota</taxon>
        <taxon>Metazoa</taxon>
        <taxon>Ecdysozoa</taxon>
        <taxon>Nematoda</taxon>
        <taxon>Chromadorea</taxon>
        <taxon>Rhabditida</taxon>
        <taxon>Spirurina</taxon>
        <taxon>Ascaridomorpha</taxon>
        <taxon>Ascaridoidea</taxon>
        <taxon>Anisakidae</taxon>
        <taxon>Anisakis</taxon>
        <taxon>Anisakis simplex complex</taxon>
    </lineage>
</organism>
<feature type="transmembrane region" description="Helical" evidence="1">
    <location>
        <begin position="6"/>
        <end position="26"/>
    </location>
</feature>
<gene>
    <name evidence="2" type="ORF">ASIM_LOCUS20778</name>
</gene>
<dbReference type="Proteomes" id="UP000267096">
    <property type="component" value="Unassembled WGS sequence"/>
</dbReference>
<dbReference type="EMBL" id="UYRR01040635">
    <property type="protein sequence ID" value="VDK79548.1"/>
    <property type="molecule type" value="Genomic_DNA"/>
</dbReference>
<dbReference type="OrthoDB" id="9894375at2759"/>
<evidence type="ECO:0000313" key="3">
    <source>
        <dbReference type="Proteomes" id="UP000267096"/>
    </source>
</evidence>
<sequence length="77" mass="8758">MVAMKIAHFTGICMCGAIHSTMFIAAGRYNALVHPLKYSTMFTRKRFIVIAWATAFGHHMMSFLRMFRSCPLSTQNP</sequence>
<evidence type="ECO:0000256" key="1">
    <source>
        <dbReference type="SAM" id="Phobius"/>
    </source>
</evidence>
<dbReference type="AlphaFoldDB" id="A0A3P6UJY9"/>
<evidence type="ECO:0000313" key="2">
    <source>
        <dbReference type="EMBL" id="VDK79548.1"/>
    </source>
</evidence>
<proteinExistence type="predicted"/>
<keyword evidence="1" id="KW-0472">Membrane</keyword>
<feature type="transmembrane region" description="Helical" evidence="1">
    <location>
        <begin position="47"/>
        <end position="67"/>
    </location>
</feature>
<accession>A0A3P6UJY9</accession>
<keyword evidence="1" id="KW-0812">Transmembrane</keyword>
<keyword evidence="1" id="KW-1133">Transmembrane helix</keyword>
<name>A0A3P6UJY9_ANISI</name>
<dbReference type="SUPFAM" id="SSF81321">
    <property type="entry name" value="Family A G protein-coupled receptor-like"/>
    <property type="match status" value="1"/>
</dbReference>
<reference evidence="2 3" key="1">
    <citation type="submission" date="2018-11" db="EMBL/GenBank/DDBJ databases">
        <authorList>
            <consortium name="Pathogen Informatics"/>
        </authorList>
    </citation>
    <scope>NUCLEOTIDE SEQUENCE [LARGE SCALE GENOMIC DNA]</scope>
</reference>
<dbReference type="Gene3D" id="1.20.1070.10">
    <property type="entry name" value="Rhodopsin 7-helix transmembrane proteins"/>
    <property type="match status" value="1"/>
</dbReference>